<dbReference type="GO" id="GO:0016881">
    <property type="term" value="F:acid-amino acid ligase activity"/>
    <property type="evidence" value="ECO:0007669"/>
    <property type="project" value="InterPro"/>
</dbReference>
<comment type="pathway">
    <text evidence="1 2">Cell wall biogenesis; peptidoglycan biosynthesis.</text>
</comment>
<dbReference type="EC" id="6.3.5.13" evidence="2"/>
<dbReference type="GO" id="GO:0071555">
    <property type="term" value="P:cell wall organization"/>
    <property type="evidence" value="ECO:0007669"/>
    <property type="project" value="UniProtKB-KW"/>
</dbReference>
<organism evidence="5 6">
    <name type="scientific">Suicoccus acidiformans</name>
    <dbReference type="NCBI Taxonomy" id="2036206"/>
    <lineage>
        <taxon>Bacteria</taxon>
        <taxon>Bacillati</taxon>
        <taxon>Bacillota</taxon>
        <taxon>Bacilli</taxon>
        <taxon>Lactobacillales</taxon>
        <taxon>Aerococcaceae</taxon>
        <taxon>Suicoccus</taxon>
    </lineage>
</organism>
<dbReference type="RefSeq" id="WP_118990891.1">
    <property type="nucleotide sequence ID" value="NZ_CP023434.1"/>
</dbReference>
<dbReference type="InterPro" id="IPR043703">
    <property type="entry name" value="Lipid_II_synth_MurT"/>
</dbReference>
<name>A0A347WLN4_9LACT</name>
<dbReference type="InterPro" id="IPR036565">
    <property type="entry name" value="Mur-like_cat_sf"/>
</dbReference>
<keyword evidence="6" id="KW-1185">Reference proteome</keyword>
<dbReference type="OrthoDB" id="9803907at2"/>
<comment type="catalytic activity">
    <reaction evidence="2">
        <text>beta-D-GlcNAc-(1-&gt;4)-Mur2Ac(oyl-L-Ala-gamma-D-O-P-Glu-L-Lys-D-Ala-D-Ala)-di-trans,octa-cis-undecaprenyl diphosphate + NH4(+) = beta-D-GlcNAc-(1-&gt;4)-Mur2Ac(oyl-L-Ala-D-isoglutaminyl-L-Lys-D-Ala-D-Ala)-di-trans,octa-cis-undecaprenyl diphosphate + phosphate + H(+)</text>
        <dbReference type="Rhea" id="RHEA:57932"/>
        <dbReference type="ChEBI" id="CHEBI:15378"/>
        <dbReference type="ChEBI" id="CHEBI:28938"/>
        <dbReference type="ChEBI" id="CHEBI:43474"/>
        <dbReference type="ChEBI" id="CHEBI:62233"/>
        <dbReference type="ChEBI" id="CHEBI:143132"/>
    </reaction>
</comment>
<dbReference type="HAMAP" id="MF_02214">
    <property type="entry name" value="Lipid_II_synth_MurT"/>
    <property type="match status" value="1"/>
</dbReference>
<keyword evidence="2" id="KW-0573">Peptidoglycan synthesis</keyword>
<feature type="domain" description="Mur ligase central" evidence="3">
    <location>
        <begin position="55"/>
        <end position="176"/>
    </location>
</feature>
<evidence type="ECO:0000313" key="5">
    <source>
        <dbReference type="EMBL" id="AXY25991.1"/>
    </source>
</evidence>
<dbReference type="UniPathway" id="UPA00219"/>
<dbReference type="GO" id="GO:0008270">
    <property type="term" value="F:zinc ion binding"/>
    <property type="evidence" value="ECO:0007669"/>
    <property type="project" value="UniProtKB-UniRule"/>
</dbReference>
<gene>
    <name evidence="2" type="primary">murT</name>
    <name evidence="5" type="ORF">CL176_08255</name>
</gene>
<keyword evidence="2" id="KW-0547">Nucleotide-binding</keyword>
<comment type="catalytic activity">
    <reaction evidence="2">
        <text>beta-D-GlcNAc-(1-&gt;4)-Mur2Ac(oyl-L-Ala-gamma-D-Glu-L-Lys-D-Ala-D-Ala)-di-trans,octa-cis-undecaprenyl diphosphate + ATP = beta-D-GlcNAc-(1-&gt;4)-Mur2Ac(oyl-L-Ala-gamma-D-O-P-Glu-L-Lys-D-Ala-D-Ala)-di-trans,octa-cis-undecaprenyl diphosphate + ADP</text>
        <dbReference type="Rhea" id="RHEA:59488"/>
        <dbReference type="ChEBI" id="CHEBI:30616"/>
        <dbReference type="ChEBI" id="CHEBI:60033"/>
        <dbReference type="ChEBI" id="CHEBI:143132"/>
        <dbReference type="ChEBI" id="CHEBI:456216"/>
    </reaction>
</comment>
<feature type="binding site" evidence="2">
    <location>
        <position position="223"/>
    </location>
    <ligand>
        <name>Zn(2+)</name>
        <dbReference type="ChEBI" id="CHEBI:29105"/>
    </ligand>
</feature>
<dbReference type="PANTHER" id="PTHR23135">
    <property type="entry name" value="MUR LIGASE FAMILY MEMBER"/>
    <property type="match status" value="1"/>
</dbReference>
<dbReference type="Proteomes" id="UP000263232">
    <property type="component" value="Chromosome"/>
</dbReference>
<keyword evidence="2" id="KW-0961">Cell wall biogenesis/degradation</keyword>
<reference evidence="5 6" key="1">
    <citation type="submission" date="2017-09" db="EMBL/GenBank/DDBJ databases">
        <title>Complete genome sequence of Oxytococcus suis strain ZY16052.</title>
        <authorList>
            <person name="Li F."/>
        </authorList>
    </citation>
    <scope>NUCLEOTIDE SEQUENCE [LARGE SCALE GENOMIC DNA]</scope>
    <source>
        <strain evidence="5 6">ZY16052</strain>
    </source>
</reference>
<dbReference type="KEGG" id="abae:CL176_08255"/>
<dbReference type="InterPro" id="IPR013221">
    <property type="entry name" value="Mur_ligase_cen"/>
</dbReference>
<protein>
    <recommendedName>
        <fullName evidence="2">Lipid II isoglutaminyl synthase (glutamine-hydrolyzing) subunit MurT</fullName>
        <ecNumber evidence="2">6.3.5.13</ecNumber>
    </recommendedName>
</protein>
<dbReference type="Gene3D" id="3.40.1190.10">
    <property type="entry name" value="Mur-like, catalytic domain"/>
    <property type="match status" value="1"/>
</dbReference>
<keyword evidence="2" id="KW-0479">Metal-binding</keyword>
<evidence type="ECO:0000259" key="3">
    <source>
        <dbReference type="Pfam" id="PF08245"/>
    </source>
</evidence>
<keyword evidence="2" id="KW-0862">Zinc</keyword>
<dbReference type="GO" id="GO:0005524">
    <property type="term" value="F:ATP binding"/>
    <property type="evidence" value="ECO:0007669"/>
    <property type="project" value="UniProtKB-UniRule"/>
</dbReference>
<dbReference type="GO" id="GO:0008360">
    <property type="term" value="P:regulation of cell shape"/>
    <property type="evidence" value="ECO:0007669"/>
    <property type="project" value="UniProtKB-KW"/>
</dbReference>
<dbReference type="GO" id="GO:0140282">
    <property type="term" value="F:carbon-nitrogen ligase activity on lipid II"/>
    <property type="evidence" value="ECO:0007669"/>
    <property type="project" value="UniProtKB-UniRule"/>
</dbReference>
<proteinExistence type="inferred from homology"/>
<comment type="function">
    <text evidence="2">The lipid II isoglutaminyl synthase complex catalyzes the formation of alpha-D-isoglutamine in the cell wall lipid II stem peptide. The MurT subunit catalyzes the ATP-dependent amidation of D-glutamate residue of lipid II, converting it to an isoglutamine residue.</text>
</comment>
<feature type="binding site" evidence="2">
    <location>
        <position position="201"/>
    </location>
    <ligand>
        <name>Zn(2+)</name>
        <dbReference type="ChEBI" id="CHEBI:29105"/>
    </ligand>
</feature>
<accession>A0A347WLN4</accession>
<dbReference type="InterPro" id="IPR013564">
    <property type="entry name" value="MurT_C"/>
</dbReference>
<dbReference type="SUPFAM" id="SSF53623">
    <property type="entry name" value="MurD-like peptide ligases, catalytic domain"/>
    <property type="match status" value="1"/>
</dbReference>
<feature type="active site" evidence="2">
    <location>
        <position position="351"/>
    </location>
</feature>
<comment type="subunit">
    <text evidence="2">Forms a heterodimer with GatD.</text>
</comment>
<dbReference type="Pfam" id="PF08353">
    <property type="entry name" value="MurT_C"/>
    <property type="match status" value="1"/>
</dbReference>
<evidence type="ECO:0000256" key="1">
    <source>
        <dbReference type="ARBA" id="ARBA00004752"/>
    </source>
</evidence>
<dbReference type="Pfam" id="PF08245">
    <property type="entry name" value="Mur_ligase_M"/>
    <property type="match status" value="1"/>
</dbReference>
<dbReference type="GO" id="GO:0009252">
    <property type="term" value="P:peptidoglycan biosynthetic process"/>
    <property type="evidence" value="ECO:0007669"/>
    <property type="project" value="UniProtKB-UniRule"/>
</dbReference>
<evidence type="ECO:0000313" key="6">
    <source>
        <dbReference type="Proteomes" id="UP000263232"/>
    </source>
</evidence>
<dbReference type="PANTHER" id="PTHR23135:SF7">
    <property type="entry name" value="LIPID II ISOGLUTAMINYL SYNTHASE (GLUTAMINE-HYDROLYZING) SUBUNIT MURT"/>
    <property type="match status" value="1"/>
</dbReference>
<dbReference type="AlphaFoldDB" id="A0A347WLN4"/>
<comment type="similarity">
    <text evidence="2">Belongs to the MurCDEF family. MurT subfamily.</text>
</comment>
<evidence type="ECO:0000259" key="4">
    <source>
        <dbReference type="Pfam" id="PF08353"/>
    </source>
</evidence>
<keyword evidence="2" id="KW-0133">Cell shape</keyword>
<feature type="binding site" evidence="2">
    <location>
        <position position="204"/>
    </location>
    <ligand>
        <name>Zn(2+)</name>
        <dbReference type="ChEBI" id="CHEBI:29105"/>
    </ligand>
</feature>
<sequence>MLFKSQLAKSVGQATHWALTRFTRSDGSSLPGKIALQLDPSILASLSEDYEIIVVTGTNGKTLTTALLAKALSDYFPHVITNSSGSNMIQGIVGSFLTAKSAPKGERKFAVLEIDEGSLNKIMAHLQPNLFLHTNLFADQLDRYGSVENVYQLLLKAAKTYPEAKVVANGDLPLFHTHDLSNPIIYYGSTIGEASQAIDNCPHCGQPLTYHSHTYANLGDYICEHCGFKRPDLAYVLDDLGLMTMNHAHFTLDGLPFDLPLGGLYNIYNALAAYSVARELGVPSSHIQESFRTFTKVSGRQEIIQIEDKSVQLHLYKNTVGLEETLKLLNQKQETFTLMMVLNNTPADGEDISWIEDTNFDAMKDYNIQGDITIAGTQRQALKERLLDAEVTTESIELVPTYKELLSRIQQAPTKSIEILVNYSAMLEIRAAFKEAGYL</sequence>
<evidence type="ECO:0000256" key="2">
    <source>
        <dbReference type="HAMAP-Rule" id="MF_02214"/>
    </source>
</evidence>
<keyword evidence="2" id="KW-0436">Ligase</keyword>
<feature type="binding site" evidence="2">
    <location>
        <position position="226"/>
    </location>
    <ligand>
        <name>Zn(2+)</name>
        <dbReference type="ChEBI" id="CHEBI:29105"/>
    </ligand>
</feature>
<keyword evidence="2" id="KW-0067">ATP-binding</keyword>
<dbReference type="EMBL" id="CP023434">
    <property type="protein sequence ID" value="AXY25991.1"/>
    <property type="molecule type" value="Genomic_DNA"/>
</dbReference>
<comment type="catalytic activity">
    <reaction evidence="2">
        <text>beta-D-GlcNAc-(1-&gt;4)-Mur2Ac(oyl-L-Ala-gamma-D-Glu-L-Lys-D-Ala-D-Ala)-di-trans,octa-cis-undecaprenyl diphosphate + L-glutamine + ATP + H2O = beta-D-GlcNAc-(1-&gt;4)-Mur2Ac(oyl-L-Ala-D-isoglutaminyl-L-Lys-D-Ala-D-Ala)-di-trans,octa-cis-undecaprenyl diphosphate + L-glutamate + ADP + phosphate + H(+)</text>
        <dbReference type="Rhea" id="RHEA:57928"/>
        <dbReference type="ChEBI" id="CHEBI:15377"/>
        <dbReference type="ChEBI" id="CHEBI:15378"/>
        <dbReference type="ChEBI" id="CHEBI:29985"/>
        <dbReference type="ChEBI" id="CHEBI:30616"/>
        <dbReference type="ChEBI" id="CHEBI:43474"/>
        <dbReference type="ChEBI" id="CHEBI:58359"/>
        <dbReference type="ChEBI" id="CHEBI:60033"/>
        <dbReference type="ChEBI" id="CHEBI:62233"/>
        <dbReference type="ChEBI" id="CHEBI:456216"/>
        <dbReference type="EC" id="6.3.5.13"/>
    </reaction>
</comment>
<feature type="domain" description="Lipid II isoglutaminyl synthase (glutamine-hydrolyzing) subunit MurT C-terminal" evidence="4">
    <location>
        <begin position="315"/>
        <end position="426"/>
    </location>
</feature>